<feature type="domain" description="BD-FAE-like" evidence="2">
    <location>
        <begin position="29"/>
        <end position="222"/>
    </location>
</feature>
<proteinExistence type="predicted"/>
<dbReference type="SUPFAM" id="SSF53474">
    <property type="entry name" value="alpha/beta-Hydrolases"/>
    <property type="match status" value="1"/>
</dbReference>
<dbReference type="Pfam" id="PF20434">
    <property type="entry name" value="BD-FAE"/>
    <property type="match status" value="1"/>
</dbReference>
<protein>
    <submittedName>
        <fullName evidence="3">Alpha/beta hydrolase</fullName>
    </submittedName>
</protein>
<dbReference type="GO" id="GO:0016787">
    <property type="term" value="F:hydrolase activity"/>
    <property type="evidence" value="ECO:0007669"/>
    <property type="project" value="UniProtKB-KW"/>
</dbReference>
<evidence type="ECO:0000313" key="4">
    <source>
        <dbReference type="Proteomes" id="UP000261166"/>
    </source>
</evidence>
<gene>
    <name evidence="3" type="ORF">DWY69_30875</name>
</gene>
<organism evidence="3 4">
    <name type="scientific">Eisenbergiella massiliensis</name>
    <dbReference type="NCBI Taxonomy" id="1720294"/>
    <lineage>
        <taxon>Bacteria</taxon>
        <taxon>Bacillati</taxon>
        <taxon>Bacillota</taxon>
        <taxon>Clostridia</taxon>
        <taxon>Lachnospirales</taxon>
        <taxon>Lachnospiraceae</taxon>
        <taxon>Eisenbergiella</taxon>
    </lineage>
</organism>
<dbReference type="PANTHER" id="PTHR48081">
    <property type="entry name" value="AB HYDROLASE SUPERFAMILY PROTEIN C4A8.06C"/>
    <property type="match status" value="1"/>
</dbReference>
<keyword evidence="1 3" id="KW-0378">Hydrolase</keyword>
<reference evidence="3 4" key="1">
    <citation type="submission" date="2018-08" db="EMBL/GenBank/DDBJ databases">
        <title>A genome reference for cultivated species of the human gut microbiota.</title>
        <authorList>
            <person name="Zou Y."/>
            <person name="Xue W."/>
            <person name="Luo G."/>
        </authorList>
    </citation>
    <scope>NUCLEOTIDE SEQUENCE [LARGE SCALE GENOMIC DNA]</scope>
    <source>
        <strain evidence="3 4">AF26-4BH</strain>
    </source>
</reference>
<dbReference type="InterPro" id="IPR029058">
    <property type="entry name" value="AB_hydrolase_fold"/>
</dbReference>
<evidence type="ECO:0000313" key="3">
    <source>
        <dbReference type="EMBL" id="RGE58736.1"/>
    </source>
</evidence>
<evidence type="ECO:0000256" key="1">
    <source>
        <dbReference type="ARBA" id="ARBA00022801"/>
    </source>
</evidence>
<name>A0A3E3I248_9FIRM</name>
<dbReference type="AlphaFoldDB" id="A0A3E3I248"/>
<dbReference type="InterPro" id="IPR050300">
    <property type="entry name" value="GDXG_lipolytic_enzyme"/>
</dbReference>
<dbReference type="EMBL" id="QVLU01000065">
    <property type="protein sequence ID" value="RGE58736.1"/>
    <property type="molecule type" value="Genomic_DNA"/>
</dbReference>
<dbReference type="OrthoDB" id="9794725at2"/>
<dbReference type="RefSeq" id="WP_025488701.1">
    <property type="nucleotide sequence ID" value="NZ_JBKVAZ010000009.1"/>
</dbReference>
<dbReference type="PANTHER" id="PTHR48081:SF6">
    <property type="entry name" value="PEPTIDASE S9 PROLYL OLIGOPEPTIDASE CATALYTIC DOMAIN-CONTAINING PROTEIN"/>
    <property type="match status" value="1"/>
</dbReference>
<dbReference type="Proteomes" id="UP000261166">
    <property type="component" value="Unassembled WGS sequence"/>
</dbReference>
<sequence>MKKETLAIWQKGEYQYPLAFGFVPKLVSYIHEEGEQARPCMLVVPGGAYCVVSPTEGEIVAMEFYEKGYNAFVLTYTTNPLMLEPLKDQPMRDLSRAIRFIRSRAGEFCIDPDRLVICGFSAGGHLCASVCVHFADISDEVYEGISNRPDAAILSYPVITSGDKAHQGSIQALLGADATEAELKYMSLETQVTENTPPCFLWQTATDEAVPVENSYLFAQALKEKGITFAHHVFSCGKHGLSLANEKWAAGYYGEPYTMEQTLAIAENVRNGNLEVPKEMKDSFLSQFDMSEAEKAAADQKEANEEAVIWPVLAHQWLKTVLG</sequence>
<dbReference type="Gene3D" id="3.40.50.1820">
    <property type="entry name" value="alpha/beta hydrolase"/>
    <property type="match status" value="1"/>
</dbReference>
<accession>A0A3E3I248</accession>
<dbReference type="InterPro" id="IPR049492">
    <property type="entry name" value="BD-FAE-like_dom"/>
</dbReference>
<comment type="caution">
    <text evidence="3">The sequence shown here is derived from an EMBL/GenBank/DDBJ whole genome shotgun (WGS) entry which is preliminary data.</text>
</comment>
<evidence type="ECO:0000259" key="2">
    <source>
        <dbReference type="Pfam" id="PF20434"/>
    </source>
</evidence>